<dbReference type="PROSITE" id="PS51257">
    <property type="entry name" value="PROKAR_LIPOPROTEIN"/>
    <property type="match status" value="1"/>
</dbReference>
<keyword evidence="1" id="KW-0732">Signal</keyword>
<dbReference type="eggNOG" id="COG2856">
    <property type="taxonomic scope" value="Bacteria"/>
</dbReference>
<name>A0A143BLH6_9BACT</name>
<evidence type="ECO:0000313" key="2">
    <source>
        <dbReference type="EMBL" id="AMW05304.1"/>
    </source>
</evidence>
<evidence type="ECO:0008006" key="4">
    <source>
        <dbReference type="Google" id="ProtNLM"/>
    </source>
</evidence>
<dbReference type="STRING" id="1379270.GEMMAAP_11830"/>
<dbReference type="OrthoDB" id="263516at2"/>
<dbReference type="RefSeq" id="WP_026849593.1">
    <property type="nucleotide sequence ID" value="NZ_CP011454.1"/>
</dbReference>
<dbReference type="KEGG" id="gph:GEMMAAP_11830"/>
<evidence type="ECO:0000256" key="1">
    <source>
        <dbReference type="SAM" id="SignalP"/>
    </source>
</evidence>
<sequence>MPISFRSPRPNAAAALLILSGVLFSACGDKPANAGDGPYADLVAEYVPKIEAEMGLPFKSPPKVEKRSRDEVAVFVRKQLESERGKLQIAGQEAVYKLLGMVPDTMQLAVLLQKLLEEQIVGYYDPTTKVLYVVDGAPDMLLKQTVSHELVHALQDQYVKIDSIQGLVDDGDRQVAAQSVLEGQAVFMQMRIDPNAGPMLKMPGGWDRIRDMIRDGSVGMPVFASAPRAVREGLLFPYLGGADFVRRFINVRPEKELLSDLPVSTKQLLNDSAYFSGTAANRDLPVAVTFPAPRTGTVLYSNTFGEFETRLALVQHIKNEELARRAATGVDGDRLAVMNTPQGNALVWASVWDSAVDAADFLDIMADAARRRYELGKPNVAPGSTTRRIEAPATPKRAARLVTLSLEQLDGKPVVIYMDLPAGQAAPIDVARITLNVPATGR</sequence>
<reference evidence="2 3" key="2">
    <citation type="journal article" date="2016" name="Environ. Microbiol. Rep.">
        <title>Metagenomic evidence for the presence of phototrophic Gemmatimonadetes bacteria in diverse environments.</title>
        <authorList>
            <person name="Zeng Y."/>
            <person name="Baumbach J."/>
            <person name="Barbosa E.G."/>
            <person name="Azevedo V."/>
            <person name="Zhang C."/>
            <person name="Koblizek M."/>
        </authorList>
    </citation>
    <scope>NUCLEOTIDE SEQUENCE [LARGE SCALE GENOMIC DNA]</scope>
    <source>
        <strain evidence="2 3">AP64</strain>
    </source>
</reference>
<feature type="chain" id="PRO_5007506946" description="DUF4157 domain-containing protein" evidence="1">
    <location>
        <begin position="35"/>
        <end position="442"/>
    </location>
</feature>
<feature type="signal peptide" evidence="1">
    <location>
        <begin position="1"/>
        <end position="34"/>
    </location>
</feature>
<dbReference type="AlphaFoldDB" id="A0A143BLH6"/>
<evidence type="ECO:0000313" key="3">
    <source>
        <dbReference type="Proteomes" id="UP000076404"/>
    </source>
</evidence>
<organism evidence="2 3">
    <name type="scientific">Gemmatimonas phototrophica</name>
    <dbReference type="NCBI Taxonomy" id="1379270"/>
    <lineage>
        <taxon>Bacteria</taxon>
        <taxon>Pseudomonadati</taxon>
        <taxon>Gemmatimonadota</taxon>
        <taxon>Gemmatimonadia</taxon>
        <taxon>Gemmatimonadales</taxon>
        <taxon>Gemmatimonadaceae</taxon>
        <taxon>Gemmatimonas</taxon>
    </lineage>
</organism>
<reference evidence="2 3" key="1">
    <citation type="journal article" date="2014" name="Proc. Natl. Acad. Sci. U.S.A.">
        <title>Functional type 2 photosynthetic reaction centers found in the rare bacterial phylum Gemmatimonadetes.</title>
        <authorList>
            <person name="Zeng Y."/>
            <person name="Feng F."/>
            <person name="Medova H."/>
            <person name="Dean J."/>
            <person name="Koblizek M."/>
        </authorList>
    </citation>
    <scope>NUCLEOTIDE SEQUENCE [LARGE SCALE GENOMIC DNA]</scope>
    <source>
        <strain evidence="2 3">AP64</strain>
    </source>
</reference>
<keyword evidence="3" id="KW-1185">Reference proteome</keyword>
<accession>A0A143BLH6</accession>
<dbReference type="Proteomes" id="UP000076404">
    <property type="component" value="Chromosome"/>
</dbReference>
<proteinExistence type="predicted"/>
<dbReference type="EMBL" id="CP011454">
    <property type="protein sequence ID" value="AMW05304.1"/>
    <property type="molecule type" value="Genomic_DNA"/>
</dbReference>
<gene>
    <name evidence="2" type="ORF">GEMMAAP_11830</name>
</gene>
<protein>
    <recommendedName>
        <fullName evidence="4">DUF4157 domain-containing protein</fullName>
    </recommendedName>
</protein>